<dbReference type="VEuPathDB" id="VectorBase:HLOH_048229"/>
<sequence>MSEGDQASANKGILELKAFMLERHLTWPDPPFSYVEPLGVLLDLAFNWRIGLWFDASPLVSTFDAESRHPWSLFIEPGTFVGAWAVQNEDVIHGGAYTSYWNSLRDAFSEGSPTAESDQVDVDKIAARETEILSALYKVTLSTMKKPSRFSIRDIERYTPNISETLWTREITNVIASVSGRPMLEGMASTITVSDVALIGAINRLYAKYTSRDILEHISWFFVQAFAPLADRKFLVSKYGNRAMANAHRKDYCATEVEAAYRYLVVTLYTMQRFSSEVRAAIDLQLGSVKDAALEKIAAGHPTWADNSSREFVATKVGSIKTILWPPFELLDEANLFNIFGTPTANESSFGQHWTDVFYATWGVLTDPRYAAAMKMPLNFVLPYFRYNYISNSVLVSVAALARPLYDTNGTASMTYGGLGFSYAAQLVRAFDNGGMAVHTDGNIAADSWSSASWKWGSRSKLECLKPFYDSPFPEIPALEIAHAAFRRALANDSELLRLVTPDYTEEQVFFITACFTLCTIESSTGSFYGGDCNKAAKNYAPFAEAFGCRDGAPMKPANVCSYFD</sequence>
<dbReference type="PANTHER" id="PTHR11733:SF241">
    <property type="entry name" value="GH26575P-RELATED"/>
    <property type="match status" value="1"/>
</dbReference>
<dbReference type="InterPro" id="IPR024079">
    <property type="entry name" value="MetalloPept_cat_dom_sf"/>
</dbReference>
<feature type="domain" description="Peptidase M13 N-terminal" evidence="2">
    <location>
        <begin position="96"/>
        <end position="321"/>
    </location>
</feature>
<dbReference type="Pfam" id="PF05649">
    <property type="entry name" value="Peptidase_M13_N"/>
    <property type="match status" value="1"/>
</dbReference>
<dbReference type="PROSITE" id="PS51885">
    <property type="entry name" value="NEPRILYSIN"/>
    <property type="match status" value="1"/>
</dbReference>
<dbReference type="AlphaFoldDB" id="A0A9J6G2R4"/>
<dbReference type="EMBL" id="JABSTR010000005">
    <property type="protein sequence ID" value="KAH9369371.1"/>
    <property type="molecule type" value="Genomic_DNA"/>
</dbReference>
<dbReference type="Gene3D" id="1.10.1380.10">
    <property type="entry name" value="Neutral endopeptidase , domain2"/>
    <property type="match status" value="1"/>
</dbReference>
<dbReference type="InterPro" id="IPR000718">
    <property type="entry name" value="Peptidase_M13"/>
</dbReference>
<accession>A0A9J6G2R4</accession>
<comment type="caution">
    <text evidence="3">The sequence shown here is derived from an EMBL/GenBank/DDBJ whole genome shotgun (WGS) entry which is preliminary data.</text>
</comment>
<evidence type="ECO:0000313" key="3">
    <source>
        <dbReference type="EMBL" id="KAH9369371.1"/>
    </source>
</evidence>
<gene>
    <name evidence="3" type="ORF">HPB48_022462</name>
</gene>
<dbReference type="OrthoDB" id="6777363at2759"/>
<name>A0A9J6G2R4_HAELO</name>
<dbReference type="InterPro" id="IPR008753">
    <property type="entry name" value="Peptidase_M13_N"/>
</dbReference>
<dbReference type="InterPro" id="IPR042089">
    <property type="entry name" value="Peptidase_M13_dom_2"/>
</dbReference>
<reference evidence="3 4" key="1">
    <citation type="journal article" date="2020" name="Cell">
        <title>Large-Scale Comparative Analyses of Tick Genomes Elucidate Their Genetic Diversity and Vector Capacities.</title>
        <authorList>
            <consortium name="Tick Genome and Microbiome Consortium (TIGMIC)"/>
            <person name="Jia N."/>
            <person name="Wang J."/>
            <person name="Shi W."/>
            <person name="Du L."/>
            <person name="Sun Y."/>
            <person name="Zhan W."/>
            <person name="Jiang J.F."/>
            <person name="Wang Q."/>
            <person name="Zhang B."/>
            <person name="Ji P."/>
            <person name="Bell-Sakyi L."/>
            <person name="Cui X.M."/>
            <person name="Yuan T.T."/>
            <person name="Jiang B.G."/>
            <person name="Yang W.F."/>
            <person name="Lam T.T."/>
            <person name="Chang Q.C."/>
            <person name="Ding S.J."/>
            <person name="Wang X.J."/>
            <person name="Zhu J.G."/>
            <person name="Ruan X.D."/>
            <person name="Zhao L."/>
            <person name="Wei J.T."/>
            <person name="Ye R.Z."/>
            <person name="Que T.C."/>
            <person name="Du C.H."/>
            <person name="Zhou Y.H."/>
            <person name="Cheng J.X."/>
            <person name="Dai P.F."/>
            <person name="Guo W.B."/>
            <person name="Han X.H."/>
            <person name="Huang E.J."/>
            <person name="Li L.F."/>
            <person name="Wei W."/>
            <person name="Gao Y.C."/>
            <person name="Liu J.Z."/>
            <person name="Shao H.Z."/>
            <person name="Wang X."/>
            <person name="Wang C.C."/>
            <person name="Yang T.C."/>
            <person name="Huo Q.B."/>
            <person name="Li W."/>
            <person name="Chen H.Y."/>
            <person name="Chen S.E."/>
            <person name="Zhou L.G."/>
            <person name="Ni X.B."/>
            <person name="Tian J.H."/>
            <person name="Sheng Y."/>
            <person name="Liu T."/>
            <person name="Pan Y.S."/>
            <person name="Xia L.Y."/>
            <person name="Li J."/>
            <person name="Zhao F."/>
            <person name="Cao W.C."/>
        </authorList>
    </citation>
    <scope>NUCLEOTIDE SEQUENCE [LARGE SCALE GENOMIC DNA]</scope>
    <source>
        <strain evidence="3">HaeL-2018</strain>
    </source>
</reference>
<dbReference type="Gene3D" id="3.40.390.10">
    <property type="entry name" value="Collagenase (Catalytic Domain)"/>
    <property type="match status" value="1"/>
</dbReference>
<dbReference type="GO" id="GO:0016485">
    <property type="term" value="P:protein processing"/>
    <property type="evidence" value="ECO:0007669"/>
    <property type="project" value="TreeGrafter"/>
</dbReference>
<dbReference type="SUPFAM" id="SSF55486">
    <property type="entry name" value="Metalloproteases ('zincins'), catalytic domain"/>
    <property type="match status" value="1"/>
</dbReference>
<dbReference type="GO" id="GO:0005886">
    <property type="term" value="C:plasma membrane"/>
    <property type="evidence" value="ECO:0007669"/>
    <property type="project" value="TreeGrafter"/>
</dbReference>
<comment type="similarity">
    <text evidence="1">Belongs to the peptidase M13 family.</text>
</comment>
<dbReference type="PANTHER" id="PTHR11733">
    <property type="entry name" value="ZINC METALLOPROTEASE FAMILY M13 NEPRILYSIN-RELATED"/>
    <property type="match status" value="1"/>
</dbReference>
<keyword evidence="4" id="KW-1185">Reference proteome</keyword>
<dbReference type="GO" id="GO:0004222">
    <property type="term" value="F:metalloendopeptidase activity"/>
    <property type="evidence" value="ECO:0007669"/>
    <property type="project" value="InterPro"/>
</dbReference>
<evidence type="ECO:0000313" key="4">
    <source>
        <dbReference type="Proteomes" id="UP000821853"/>
    </source>
</evidence>
<dbReference type="Proteomes" id="UP000821853">
    <property type="component" value="Chromosome 3"/>
</dbReference>
<evidence type="ECO:0000256" key="1">
    <source>
        <dbReference type="ARBA" id="ARBA00007357"/>
    </source>
</evidence>
<organism evidence="3 4">
    <name type="scientific">Haemaphysalis longicornis</name>
    <name type="common">Bush tick</name>
    <dbReference type="NCBI Taxonomy" id="44386"/>
    <lineage>
        <taxon>Eukaryota</taxon>
        <taxon>Metazoa</taxon>
        <taxon>Ecdysozoa</taxon>
        <taxon>Arthropoda</taxon>
        <taxon>Chelicerata</taxon>
        <taxon>Arachnida</taxon>
        <taxon>Acari</taxon>
        <taxon>Parasitiformes</taxon>
        <taxon>Ixodida</taxon>
        <taxon>Ixodoidea</taxon>
        <taxon>Ixodidae</taxon>
        <taxon>Haemaphysalinae</taxon>
        <taxon>Haemaphysalis</taxon>
    </lineage>
</organism>
<protein>
    <recommendedName>
        <fullName evidence="2">Peptidase M13 N-terminal domain-containing protein</fullName>
    </recommendedName>
</protein>
<evidence type="ECO:0000259" key="2">
    <source>
        <dbReference type="Pfam" id="PF05649"/>
    </source>
</evidence>
<proteinExistence type="inferred from homology"/>